<comment type="caution">
    <text evidence="4">The sequence shown here is derived from an EMBL/GenBank/DDBJ whole genome shotgun (WGS) entry which is preliminary data.</text>
</comment>
<keyword evidence="1" id="KW-1133">Transmembrane helix</keyword>
<keyword evidence="1" id="KW-0472">Membrane</keyword>
<dbReference type="InterPro" id="IPR036047">
    <property type="entry name" value="F-box-like_dom_sf"/>
</dbReference>
<evidence type="ECO:0000259" key="3">
    <source>
        <dbReference type="Pfam" id="PF24750"/>
    </source>
</evidence>
<protein>
    <recommendedName>
        <fullName evidence="6">F-box domain-containing protein</fullName>
    </recommendedName>
</protein>
<dbReference type="InterPro" id="IPR001810">
    <property type="entry name" value="F-box_dom"/>
</dbReference>
<dbReference type="Pfam" id="PF12937">
    <property type="entry name" value="F-box-like"/>
    <property type="match status" value="1"/>
</dbReference>
<dbReference type="AlphaFoldDB" id="A0AAV0HUT2"/>
<evidence type="ECO:0000313" key="5">
    <source>
        <dbReference type="Proteomes" id="UP001154282"/>
    </source>
</evidence>
<dbReference type="Pfam" id="PF24750">
    <property type="entry name" value="b-prop_At3g26010-like"/>
    <property type="match status" value="1"/>
</dbReference>
<dbReference type="Gene3D" id="1.20.1280.50">
    <property type="match status" value="1"/>
</dbReference>
<evidence type="ECO:0000256" key="1">
    <source>
        <dbReference type="SAM" id="Phobius"/>
    </source>
</evidence>
<feature type="domain" description="F-box" evidence="2">
    <location>
        <begin position="45"/>
        <end position="81"/>
    </location>
</feature>
<sequence length="506" mass="57484">MATADNSTSASDQRQGSGYALCSSSKRRRLISAEGNASIWKLADDLIVEILIRALPNPRSACRCKLVCKRWSSLIFDPVRFNRRFISYHRSRNQQPPLLLHSDDPQSIITSFLPMSRLSRMSFAVMDSYKDLVLCGFEDVGPTSGELYRTYFLCNPFTKEWLALPLAPELPAGCPYFFTRLVCEPRMRNDLDLGDNQVFAYSSEYRFRVVRLYPRGSSAKLDVFCSDTGEWTKDRLVIPNHYQCIARNVVSCNGELFWSYAVPNQDKDAVCRSRVFIAAFNPFRPDIPPTAIDAPEVFCKPGWDISVSQGALHAIAFENSLRPDHSQIASSVWRLEQDSKSWRKVCDGLLKKSRLYELHHYLRPCLHPEKAEVFFLKHRGDAGVVSVLSCDLRTGGEVELFAEARVFLSYWNLFRVQFSCWPTSIPKYKELRVMYDGSCSCWIQSNIGTDGNTHSILGTYYCLRFRATTKLTTTLLMFPFVAYFLIIVYVVVALFAEPTDGAGGAC</sequence>
<keyword evidence="5" id="KW-1185">Reference proteome</keyword>
<dbReference type="PANTHER" id="PTHR35546:SF128">
    <property type="entry name" value="F-BOX ASSOCIATED DOMAIN-CONTAINING PROTEIN"/>
    <property type="match status" value="1"/>
</dbReference>
<evidence type="ECO:0000313" key="4">
    <source>
        <dbReference type="EMBL" id="CAI0388603.1"/>
    </source>
</evidence>
<accession>A0AAV0HUT2</accession>
<dbReference type="PANTHER" id="PTHR35546">
    <property type="entry name" value="F-BOX PROTEIN INTERACTION DOMAIN PROTEIN-RELATED"/>
    <property type="match status" value="1"/>
</dbReference>
<proteinExistence type="predicted"/>
<name>A0AAV0HUT2_9ROSI</name>
<dbReference type="EMBL" id="CAMGYJ010000003">
    <property type="protein sequence ID" value="CAI0388603.1"/>
    <property type="molecule type" value="Genomic_DNA"/>
</dbReference>
<feature type="transmembrane region" description="Helical" evidence="1">
    <location>
        <begin position="474"/>
        <end position="496"/>
    </location>
</feature>
<keyword evidence="1" id="KW-0812">Transmembrane</keyword>
<reference evidence="4" key="1">
    <citation type="submission" date="2022-08" db="EMBL/GenBank/DDBJ databases">
        <authorList>
            <person name="Gutierrez-Valencia J."/>
        </authorList>
    </citation>
    <scope>NUCLEOTIDE SEQUENCE</scope>
</reference>
<dbReference type="Proteomes" id="UP001154282">
    <property type="component" value="Unassembled WGS sequence"/>
</dbReference>
<dbReference type="SUPFAM" id="SSF81383">
    <property type="entry name" value="F-box domain"/>
    <property type="match status" value="1"/>
</dbReference>
<dbReference type="InterPro" id="IPR055290">
    <property type="entry name" value="At3g26010-like"/>
</dbReference>
<evidence type="ECO:0000259" key="2">
    <source>
        <dbReference type="Pfam" id="PF12937"/>
    </source>
</evidence>
<gene>
    <name evidence="4" type="ORF">LITE_LOCUS5887</name>
</gene>
<feature type="domain" description="F-box protein At3g26010-like beta-propeller" evidence="3">
    <location>
        <begin position="107"/>
        <end position="394"/>
    </location>
</feature>
<evidence type="ECO:0008006" key="6">
    <source>
        <dbReference type="Google" id="ProtNLM"/>
    </source>
</evidence>
<dbReference type="InterPro" id="IPR056592">
    <property type="entry name" value="Beta-prop_At3g26010-like"/>
</dbReference>
<organism evidence="4 5">
    <name type="scientific">Linum tenue</name>
    <dbReference type="NCBI Taxonomy" id="586396"/>
    <lineage>
        <taxon>Eukaryota</taxon>
        <taxon>Viridiplantae</taxon>
        <taxon>Streptophyta</taxon>
        <taxon>Embryophyta</taxon>
        <taxon>Tracheophyta</taxon>
        <taxon>Spermatophyta</taxon>
        <taxon>Magnoliopsida</taxon>
        <taxon>eudicotyledons</taxon>
        <taxon>Gunneridae</taxon>
        <taxon>Pentapetalae</taxon>
        <taxon>rosids</taxon>
        <taxon>fabids</taxon>
        <taxon>Malpighiales</taxon>
        <taxon>Linaceae</taxon>
        <taxon>Linum</taxon>
    </lineage>
</organism>